<evidence type="ECO:0000259" key="2">
    <source>
        <dbReference type="PROSITE" id="PS50060"/>
    </source>
</evidence>
<dbReference type="FunCoup" id="A8X5T1">
    <property type="interactions" value="37"/>
</dbReference>
<dbReference type="Proteomes" id="UP000008549">
    <property type="component" value="Unassembled WGS sequence"/>
</dbReference>
<dbReference type="SMART" id="SM00137">
    <property type="entry name" value="MAM"/>
    <property type="match status" value="1"/>
</dbReference>
<keyword evidence="4" id="KW-1185">Reference proteome</keyword>
<dbReference type="HOGENOM" id="CLU_387969_0_0_1"/>
<sequence>MSQLAANHSQNTIVSKILQVTMVALGLFVTTSDLPPLSPNYEQLSYDCSFNSNCRWISVGSHVDRWRVARGEPDSLLWLAATGTMQIPREPYALIESRGNPVDALVTDEIRCQIGYAELSFTYWVIGNADIEICLTDTHGEKFNCTGMLNSSIMPGKVSLKIPELQKSFRIMIQPSSDPGVIVLDDIRYDASICHPDASTESNMIRGRPDFMTTSPPRRIRPWTIKQSTSKKPKIVEEVIKEVEEELTTSSTTTTTPNTTTTSTTTQEPATITTDHIPTIDPTISKTTTEVPFDLLIIGNKTRPLKDRRSGEVVEDSTQLLCDFNNEFACRWGPEAGRWAIIESGAIPSLEDSIADISLLPTFPAGLVLQGTAMLSSDPINCQTGNAKVLFRYWSNGDILLQVCALGYGDNNDIIHCVEQSRSARHERNTLAVFEINKDIIGQFTLNIVPQWEIGLKNRFLVIDEIAYIGKCDKTISTTTSQAPLILSRTTPKSIEPKIAERRRKILTTPTPSTTIPTTTTKIEPESEEQIVEVEEETTTTPITTTSSTTKKRKVLTTFAPVYPEEAFTQSPKPRKTIWTTTPEPKQDDYCDLLNCSFDDTACNYLNHGLTKKPWTLRNRGYGYPLTGTTDIRATQTNGQFVSAILDAGDIAILESPKFNATRSLNVLLFQYFRPSQMTTIRLCLGSRYTNPMRTVSSFVQCPSILRSVTSKNAYRWNTVHIQLPPGTTHFYLVAHSSEKSESRAAIAIDNMRVAICDTRGFAPDYIDETTDFQSVLQL</sequence>
<feature type="domain" description="MAM" evidence="2">
    <location>
        <begin position="594"/>
        <end position="759"/>
    </location>
</feature>
<feature type="compositionally biased region" description="Low complexity" evidence="1">
    <location>
        <begin position="248"/>
        <end position="269"/>
    </location>
</feature>
<dbReference type="AlphaFoldDB" id="A8X5T1"/>
<evidence type="ECO:0000313" key="4">
    <source>
        <dbReference type="Proteomes" id="UP000008549"/>
    </source>
</evidence>
<feature type="compositionally biased region" description="Acidic residues" evidence="1">
    <location>
        <begin position="526"/>
        <end position="538"/>
    </location>
</feature>
<dbReference type="PROSITE" id="PS50060">
    <property type="entry name" value="MAM_2"/>
    <property type="match status" value="1"/>
</dbReference>
<reference evidence="3 4" key="1">
    <citation type="journal article" date="2003" name="PLoS Biol.">
        <title>The genome sequence of Caenorhabditis briggsae: a platform for comparative genomics.</title>
        <authorList>
            <person name="Stein L.D."/>
            <person name="Bao Z."/>
            <person name="Blasiar D."/>
            <person name="Blumenthal T."/>
            <person name="Brent M.R."/>
            <person name="Chen N."/>
            <person name="Chinwalla A."/>
            <person name="Clarke L."/>
            <person name="Clee C."/>
            <person name="Coghlan A."/>
            <person name="Coulson A."/>
            <person name="D'Eustachio P."/>
            <person name="Fitch D.H."/>
            <person name="Fulton L.A."/>
            <person name="Fulton R.E."/>
            <person name="Griffiths-Jones S."/>
            <person name="Harris T.W."/>
            <person name="Hillier L.W."/>
            <person name="Kamath R."/>
            <person name="Kuwabara P.E."/>
            <person name="Mardis E.R."/>
            <person name="Marra M.A."/>
            <person name="Miner T.L."/>
            <person name="Minx P."/>
            <person name="Mullikin J.C."/>
            <person name="Plumb R.W."/>
            <person name="Rogers J."/>
            <person name="Schein J.E."/>
            <person name="Sohrmann M."/>
            <person name="Spieth J."/>
            <person name="Stajich J.E."/>
            <person name="Wei C."/>
            <person name="Willey D."/>
            <person name="Wilson R.K."/>
            <person name="Durbin R."/>
            <person name="Waterston R.H."/>
        </authorList>
    </citation>
    <scope>NUCLEOTIDE SEQUENCE [LARGE SCALE GENOMIC DNA]</scope>
    <source>
        <strain evidence="3 4">AF16</strain>
    </source>
</reference>
<dbReference type="InterPro" id="IPR000998">
    <property type="entry name" value="MAM_dom"/>
</dbReference>
<dbReference type="EMBL" id="HE600971">
    <property type="protein sequence ID" value="CAP27992.2"/>
    <property type="molecule type" value="Genomic_DNA"/>
</dbReference>
<name>A8X5T1_CAEBR</name>
<feature type="region of interest" description="Disordered" evidence="1">
    <location>
        <begin position="246"/>
        <end position="269"/>
    </location>
</feature>
<dbReference type="GO" id="GO:0016020">
    <property type="term" value="C:membrane"/>
    <property type="evidence" value="ECO:0007669"/>
    <property type="project" value="InterPro"/>
</dbReference>
<dbReference type="STRING" id="6238.A8X5T1"/>
<dbReference type="PANTHER" id="PTHR35265:SF1">
    <property type="entry name" value="LEUKOSIALIN"/>
    <property type="match status" value="1"/>
</dbReference>
<proteinExistence type="predicted"/>
<dbReference type="PANTHER" id="PTHR35265">
    <property type="entry name" value="LEUKOSIALIN"/>
    <property type="match status" value="1"/>
</dbReference>
<evidence type="ECO:0000256" key="1">
    <source>
        <dbReference type="SAM" id="MobiDB-lite"/>
    </source>
</evidence>
<dbReference type="SUPFAM" id="SSF49899">
    <property type="entry name" value="Concanavalin A-like lectins/glucanases"/>
    <property type="match status" value="1"/>
</dbReference>
<dbReference type="OMA" id="FRYWSNG"/>
<dbReference type="Pfam" id="PF00629">
    <property type="entry name" value="MAM"/>
    <property type="match status" value="1"/>
</dbReference>
<evidence type="ECO:0000313" key="5">
    <source>
        <dbReference type="WormBase" id="CBG08096"/>
    </source>
</evidence>
<dbReference type="InParanoid" id="A8X5T1"/>
<dbReference type="InterPro" id="IPR013320">
    <property type="entry name" value="ConA-like_dom_sf"/>
</dbReference>
<feature type="region of interest" description="Disordered" evidence="1">
    <location>
        <begin position="509"/>
        <end position="548"/>
    </location>
</feature>
<dbReference type="GO" id="GO:0004888">
    <property type="term" value="F:transmembrane signaling receptor activity"/>
    <property type="evidence" value="ECO:0007669"/>
    <property type="project" value="InterPro"/>
</dbReference>
<dbReference type="Gene3D" id="2.60.120.200">
    <property type="match status" value="1"/>
</dbReference>
<organism evidence="3 4">
    <name type="scientific">Caenorhabditis briggsae</name>
    <dbReference type="NCBI Taxonomy" id="6238"/>
    <lineage>
        <taxon>Eukaryota</taxon>
        <taxon>Metazoa</taxon>
        <taxon>Ecdysozoa</taxon>
        <taxon>Nematoda</taxon>
        <taxon>Chromadorea</taxon>
        <taxon>Rhabditida</taxon>
        <taxon>Rhabditina</taxon>
        <taxon>Rhabditomorpha</taxon>
        <taxon>Rhabditoidea</taxon>
        <taxon>Rhabditidae</taxon>
        <taxon>Peloderinae</taxon>
        <taxon>Caenorhabditis</taxon>
    </lineage>
</organism>
<protein>
    <submittedName>
        <fullName evidence="3">Protein CBR-MAM-1</fullName>
    </submittedName>
</protein>
<gene>
    <name evidence="5" type="primary">mam-1</name>
    <name evidence="3" type="synonym">Cbr-mam-1</name>
    <name evidence="5" type="ORF">CBG08096</name>
    <name evidence="3" type="ORF">CBG_08096</name>
</gene>
<reference evidence="3 4" key="2">
    <citation type="journal article" date="2011" name="PLoS Genet.">
        <title>Caenorhabditis briggsae recombinant inbred line genotypes reveal inter-strain incompatibility and the evolution of recombination.</title>
        <authorList>
            <person name="Ross J.A."/>
            <person name="Koboldt D.C."/>
            <person name="Staisch J.E."/>
            <person name="Chamberlin H.M."/>
            <person name="Gupta B.P."/>
            <person name="Miller R.D."/>
            <person name="Baird S.E."/>
            <person name="Haag E.S."/>
        </authorList>
    </citation>
    <scope>NUCLEOTIDE SEQUENCE [LARGE SCALE GENOMIC DNA]</scope>
    <source>
        <strain evidence="3 4">AF16</strain>
    </source>
</reference>
<dbReference type="WormBase" id="CBG08096">
    <property type="protein sequence ID" value="CBP44610"/>
    <property type="gene ID" value="WBGene00029959"/>
    <property type="gene designation" value="Cbr-mam-1"/>
</dbReference>
<evidence type="ECO:0000313" key="3">
    <source>
        <dbReference type="EMBL" id="CAP27992.2"/>
    </source>
</evidence>
<feature type="compositionally biased region" description="Low complexity" evidence="1">
    <location>
        <begin position="539"/>
        <end position="548"/>
    </location>
</feature>
<feature type="compositionally biased region" description="Low complexity" evidence="1">
    <location>
        <begin position="509"/>
        <end position="522"/>
    </location>
</feature>
<dbReference type="eggNOG" id="ENOG502S82H">
    <property type="taxonomic scope" value="Eukaryota"/>
</dbReference>
<dbReference type="InterPro" id="IPR038829">
    <property type="entry name" value="Leukosialin"/>
</dbReference>
<accession>A8X5T1</accession>